<reference evidence="4" key="1">
    <citation type="submission" date="2012-11" db="EMBL/GenBank/DDBJ databases">
        <title>Dependencies among metagenomic species, viruses, plasmids and units of genetic variation.</title>
        <authorList>
            <person name="Nielsen H.B."/>
            <person name="Almeida M."/>
            <person name="Juncker A.S."/>
            <person name="Rasmussen S."/>
            <person name="Li J."/>
            <person name="Sunagawa S."/>
            <person name="Plichta D."/>
            <person name="Gautier L."/>
            <person name="Le Chatelier E."/>
            <person name="Peletier E."/>
            <person name="Bonde I."/>
            <person name="Nielsen T."/>
            <person name="Manichanh C."/>
            <person name="Arumugam M."/>
            <person name="Batto J."/>
            <person name="Santos M.B.Q.D."/>
            <person name="Blom N."/>
            <person name="Borruel N."/>
            <person name="Burgdorf K.S."/>
            <person name="Boumezbeur F."/>
            <person name="Casellas F."/>
            <person name="Dore J."/>
            <person name="Guarner F."/>
            <person name="Hansen T."/>
            <person name="Hildebrand F."/>
            <person name="Kaas R.S."/>
            <person name="Kennedy S."/>
            <person name="Kristiansen K."/>
            <person name="Kultima J.R."/>
            <person name="Leonard P."/>
            <person name="Levenez F."/>
            <person name="Lund O."/>
            <person name="Moumen B."/>
            <person name="Le Paslier D."/>
            <person name="Pons N."/>
            <person name="Pedersen O."/>
            <person name="Prifti E."/>
            <person name="Qin J."/>
            <person name="Raes J."/>
            <person name="Tap J."/>
            <person name="Tims S."/>
            <person name="Ussery D.W."/>
            <person name="Yamada T."/>
            <person name="MetaHit consortium"/>
            <person name="Renault P."/>
            <person name="Sicheritz-Ponten T."/>
            <person name="Bork P."/>
            <person name="Wang J."/>
            <person name="Brunak S."/>
            <person name="Ehrlich S.D."/>
        </authorList>
    </citation>
    <scope>NUCLEOTIDE SEQUENCE [LARGE SCALE GENOMIC DNA]</scope>
</reference>
<organism evidence="4 5">
    <name type="scientific">[Clostridium] leptum CAG:27</name>
    <dbReference type="NCBI Taxonomy" id="1263068"/>
    <lineage>
        <taxon>Bacteria</taxon>
        <taxon>Bacillati</taxon>
        <taxon>Bacillota</taxon>
        <taxon>Clostridia</taxon>
        <taxon>Eubacteriales</taxon>
        <taxon>Oscillospiraceae</taxon>
        <taxon>Oscillospiraceae incertae sedis</taxon>
    </lineage>
</organism>
<keyword evidence="2" id="KW-0472">Membrane</keyword>
<dbReference type="AlphaFoldDB" id="R6N0N7"/>
<dbReference type="EMBL" id="CBEP010000064">
    <property type="protein sequence ID" value="CDC04565.1"/>
    <property type="molecule type" value="Genomic_DNA"/>
</dbReference>
<keyword evidence="2" id="KW-0812">Transmembrane</keyword>
<feature type="domain" description="DUF4352" evidence="3">
    <location>
        <begin position="265"/>
        <end position="334"/>
    </location>
</feature>
<dbReference type="Pfam" id="PF11611">
    <property type="entry name" value="DUF4352"/>
    <property type="match status" value="1"/>
</dbReference>
<proteinExistence type="predicted"/>
<comment type="caution">
    <text evidence="4">The sequence shown here is derived from an EMBL/GenBank/DDBJ whole genome shotgun (WGS) entry which is preliminary data.</text>
</comment>
<dbReference type="Gene3D" id="2.60.40.1240">
    <property type="match status" value="1"/>
</dbReference>
<evidence type="ECO:0000313" key="5">
    <source>
        <dbReference type="Proteomes" id="UP000018168"/>
    </source>
</evidence>
<sequence>MKCPNCGTEHNFNFCPNCGYKAQQQAPVSPPSISNTPQQYAPEAPQYELPYNTPEYADQPPKKGGLRWWGVLLIVLASILLLIGIVMIIGVATAINGNNGSAVSGIAGTTSEIVSSEAPAELTEAEIDQLYTDPGAFKGRRVTLTGRVFQNPEKDRNVMYFQIFTDIENSDRNTVIAYQSDEALVAVDDYVRVTGVVQGEDRGYNAFGGIISAPRVLADSIEIVSYAEAAAPSLKTVELSGVTQDQYGYSVTVHKVEFAEKETRVYVSIQNNGSSSFSVYSFNTKIVQDGKQYEEERNYRADYPEIQTDLQPGASTQGVIAFPAMNQSDFQIIFEGYSDNWDESIEDYTFNITVQ</sequence>
<dbReference type="InterPro" id="IPR029051">
    <property type="entry name" value="DUF4352"/>
</dbReference>
<name>R6N0N7_9FIRM</name>
<dbReference type="InterPro" id="IPR029050">
    <property type="entry name" value="Immunoprotect_excell_Ig-like"/>
</dbReference>
<gene>
    <name evidence="4" type="ORF">BN578_00100</name>
</gene>
<keyword evidence="2" id="KW-1133">Transmembrane helix</keyword>
<feature type="transmembrane region" description="Helical" evidence="2">
    <location>
        <begin position="68"/>
        <end position="95"/>
    </location>
</feature>
<evidence type="ECO:0000259" key="3">
    <source>
        <dbReference type="Pfam" id="PF11611"/>
    </source>
</evidence>
<dbReference type="Proteomes" id="UP000018168">
    <property type="component" value="Unassembled WGS sequence"/>
</dbReference>
<keyword evidence="1" id="KW-0732">Signal</keyword>
<protein>
    <recommendedName>
        <fullName evidence="3">DUF4352 domain-containing protein</fullName>
    </recommendedName>
</protein>
<evidence type="ECO:0000313" key="4">
    <source>
        <dbReference type="EMBL" id="CDC04565.1"/>
    </source>
</evidence>
<evidence type="ECO:0000256" key="1">
    <source>
        <dbReference type="ARBA" id="ARBA00022729"/>
    </source>
</evidence>
<evidence type="ECO:0000256" key="2">
    <source>
        <dbReference type="SAM" id="Phobius"/>
    </source>
</evidence>
<accession>R6N0N7</accession>